<accession>B6HTL9</accession>
<dbReference type="AlphaFoldDB" id="B6HTL9"/>
<keyword evidence="3" id="KW-1185">Reference proteome</keyword>
<sequence length="313" mass="34991">MPNQQDLESSLLPPDLELQKGEPLGELLTIKEVKKLTAQVVNRKRDQILEYRGSQERTPWPRRESRSPPCLTDNTYPTSSNQELLDLLREAKELGLSPPSHVQESSISPSPPSLSSFSTSSGSSPTQPLPRNAFSSKHTKQKELNQRDPPLSETLRKPKQLTLPGSQGAPMDSYHVENQTPQVAMAQASGQAVDILDADDDRLSNWDEQDLMYEVQSQDQYTNMINLPDGIESIYPVDLTRPMTETLQLVYATQGGKRPREEDSRTESPPPGPLGSHRQHHCLYDSARACDCCVSSSFKSLFYLFQGPKDSFP</sequence>
<protein>
    <submittedName>
        <fullName evidence="2">Uncharacterized protein</fullName>
    </submittedName>
</protein>
<organism evidence="2 3">
    <name type="scientific">Penicillium rubens (strain ATCC 28089 / DSM 1075 / NRRL 1951 / Wisconsin 54-1255)</name>
    <name type="common">Penicillium chrysogenum</name>
    <dbReference type="NCBI Taxonomy" id="500485"/>
    <lineage>
        <taxon>Eukaryota</taxon>
        <taxon>Fungi</taxon>
        <taxon>Dikarya</taxon>
        <taxon>Ascomycota</taxon>
        <taxon>Pezizomycotina</taxon>
        <taxon>Eurotiomycetes</taxon>
        <taxon>Eurotiomycetidae</taxon>
        <taxon>Eurotiales</taxon>
        <taxon>Aspergillaceae</taxon>
        <taxon>Penicillium</taxon>
        <taxon>Penicillium chrysogenum species complex</taxon>
    </lineage>
</organism>
<feature type="compositionally biased region" description="Low complexity" evidence="1">
    <location>
        <begin position="105"/>
        <end position="130"/>
    </location>
</feature>
<dbReference type="EMBL" id="AM920437">
    <property type="protein sequence ID" value="CAP98654.1"/>
    <property type="molecule type" value="Genomic_DNA"/>
</dbReference>
<dbReference type="HOGENOM" id="CLU_888780_0_0_1"/>
<feature type="region of interest" description="Disordered" evidence="1">
    <location>
        <begin position="253"/>
        <end position="277"/>
    </location>
</feature>
<dbReference type="GeneID" id="8311277"/>
<gene>
    <name evidence="2" type="ORF">Pc22g13660</name>
    <name evidence="2" type="ORF">PCH_Pc22g13660</name>
</gene>
<feature type="region of interest" description="Disordered" evidence="1">
    <location>
        <begin position="45"/>
        <end position="174"/>
    </location>
</feature>
<name>B6HTL9_PENRW</name>
<reference evidence="2 3" key="1">
    <citation type="journal article" date="2008" name="Nat. Biotechnol.">
        <title>Genome sequencing and analysis of the filamentous fungus Penicillium chrysogenum.</title>
        <authorList>
            <person name="van den Berg M.A."/>
            <person name="Albang R."/>
            <person name="Albermann K."/>
            <person name="Badger J.H."/>
            <person name="Daran J.-M."/>
            <person name="Driessen A.J.M."/>
            <person name="Garcia-Estrada C."/>
            <person name="Fedorova N.D."/>
            <person name="Harris D.M."/>
            <person name="Heijne W.H.M."/>
            <person name="Joardar V.S."/>
            <person name="Kiel J.A.K.W."/>
            <person name="Kovalchuk A."/>
            <person name="Martin J.F."/>
            <person name="Nierman W.C."/>
            <person name="Nijland J.G."/>
            <person name="Pronk J.T."/>
            <person name="Roubos J.A."/>
            <person name="van der Klei I.J."/>
            <person name="van Peij N.N.M.E."/>
            <person name="Veenhuis M."/>
            <person name="von Doehren H."/>
            <person name="Wagner C."/>
            <person name="Wortman J.R."/>
            <person name="Bovenberg R.A.L."/>
        </authorList>
    </citation>
    <scope>NUCLEOTIDE SEQUENCE [LARGE SCALE GENOMIC DNA]</scope>
    <source>
        <strain evidence="3">ATCC 28089 / DSM 1075 / NRRL 1951 / Wisconsin 54-1255</strain>
    </source>
</reference>
<dbReference type="OMA" id="DEQDLMY"/>
<dbReference type="Proteomes" id="UP000000724">
    <property type="component" value="Contig Pc00c22"/>
</dbReference>
<feature type="compositionally biased region" description="Polar residues" evidence="1">
    <location>
        <begin position="72"/>
        <end position="83"/>
    </location>
</feature>
<evidence type="ECO:0000313" key="3">
    <source>
        <dbReference type="Proteomes" id="UP000000724"/>
    </source>
</evidence>
<dbReference type="VEuPathDB" id="FungiDB:PCH_Pc22g13660"/>
<proteinExistence type="predicted"/>
<feature type="compositionally biased region" description="Basic and acidic residues" evidence="1">
    <location>
        <begin position="45"/>
        <end position="66"/>
    </location>
</feature>
<dbReference type="KEGG" id="pcs:N7525_005002"/>
<evidence type="ECO:0000256" key="1">
    <source>
        <dbReference type="SAM" id="MobiDB-lite"/>
    </source>
</evidence>
<evidence type="ECO:0000313" key="2">
    <source>
        <dbReference type="EMBL" id="CAP98654.1"/>
    </source>
</evidence>